<sequence>MNRLKRKVMMVSLSLSTCLVIGTAYAYSDVSTPLQNWYKTRSQQGMSEINIKAQQELTVAGQSLKASAQDKISKTTANLNKMADDTSHRTIDHIEAVNQAYVSQIERSAKELVETRAATDFDKYVSTSKSNHEREVDQLAAETILELTSKLGK</sequence>
<dbReference type="RefSeq" id="WP_189012566.1">
    <property type="nucleotide sequence ID" value="NZ_BMHE01000012.1"/>
</dbReference>
<proteinExistence type="predicted"/>
<keyword evidence="1" id="KW-0732">Signal</keyword>
<feature type="signal peptide" evidence="1">
    <location>
        <begin position="1"/>
        <end position="26"/>
    </location>
</feature>
<evidence type="ECO:0000256" key="1">
    <source>
        <dbReference type="SAM" id="SignalP"/>
    </source>
</evidence>
<organism evidence="2 3">
    <name type="scientific">Paenibacillus marchantiophytorum</name>
    <dbReference type="NCBI Taxonomy" id="1619310"/>
    <lineage>
        <taxon>Bacteria</taxon>
        <taxon>Bacillati</taxon>
        <taxon>Bacillota</taxon>
        <taxon>Bacilli</taxon>
        <taxon>Bacillales</taxon>
        <taxon>Paenibacillaceae</taxon>
        <taxon>Paenibacillus</taxon>
    </lineage>
</organism>
<reference evidence="3" key="1">
    <citation type="journal article" date="2019" name="Int. J. Syst. Evol. Microbiol.">
        <title>The Global Catalogue of Microorganisms (GCM) 10K type strain sequencing project: providing services to taxonomists for standard genome sequencing and annotation.</title>
        <authorList>
            <consortium name="The Broad Institute Genomics Platform"/>
            <consortium name="The Broad Institute Genome Sequencing Center for Infectious Disease"/>
            <person name="Wu L."/>
            <person name="Ma J."/>
        </authorList>
    </citation>
    <scope>NUCLEOTIDE SEQUENCE [LARGE SCALE GENOMIC DNA]</scope>
    <source>
        <strain evidence="3">CGMCC 1.15043</strain>
    </source>
</reference>
<name>A0ABQ1EQC3_9BACL</name>
<evidence type="ECO:0000313" key="3">
    <source>
        <dbReference type="Proteomes" id="UP000615455"/>
    </source>
</evidence>
<gene>
    <name evidence="2" type="ORF">GCM10008018_29030</name>
</gene>
<dbReference type="Proteomes" id="UP000615455">
    <property type="component" value="Unassembled WGS sequence"/>
</dbReference>
<protein>
    <submittedName>
        <fullName evidence="2">Uncharacterized protein</fullName>
    </submittedName>
</protein>
<accession>A0ABQ1EQC3</accession>
<comment type="caution">
    <text evidence="2">The sequence shown here is derived from an EMBL/GenBank/DDBJ whole genome shotgun (WGS) entry which is preliminary data.</text>
</comment>
<evidence type="ECO:0000313" key="2">
    <source>
        <dbReference type="EMBL" id="GFZ81489.1"/>
    </source>
</evidence>
<dbReference type="EMBL" id="BMHE01000012">
    <property type="protein sequence ID" value="GFZ81489.1"/>
    <property type="molecule type" value="Genomic_DNA"/>
</dbReference>
<keyword evidence="3" id="KW-1185">Reference proteome</keyword>
<feature type="chain" id="PRO_5046655064" evidence="1">
    <location>
        <begin position="27"/>
        <end position="153"/>
    </location>
</feature>